<feature type="domain" description="GH18" evidence="2">
    <location>
        <begin position="218"/>
        <end position="537"/>
    </location>
</feature>
<feature type="domain" description="SLH" evidence="1">
    <location>
        <begin position="37"/>
        <end position="100"/>
    </location>
</feature>
<comment type="caution">
    <text evidence="3">The sequence shown here is derived from an EMBL/GenBank/DDBJ whole genome shotgun (WGS) entry which is preliminary data.</text>
</comment>
<dbReference type="EMBL" id="FTNK01000006">
    <property type="protein sequence ID" value="SIR02980.1"/>
    <property type="molecule type" value="Genomic_DNA"/>
</dbReference>
<dbReference type="PROSITE" id="PS51910">
    <property type="entry name" value="GH18_2"/>
    <property type="match status" value="1"/>
</dbReference>
<dbReference type="Proteomes" id="UP000186666">
    <property type="component" value="Unassembled WGS sequence"/>
</dbReference>
<dbReference type="RefSeq" id="WP_244555946.1">
    <property type="nucleotide sequence ID" value="NZ_FTNK01000006.1"/>
</dbReference>
<dbReference type="PANTHER" id="PTHR46066">
    <property type="entry name" value="CHITINASE DOMAIN-CONTAINING PROTEIN 1 FAMILY MEMBER"/>
    <property type="match status" value="1"/>
</dbReference>
<evidence type="ECO:0000259" key="2">
    <source>
        <dbReference type="PROSITE" id="PS51910"/>
    </source>
</evidence>
<feature type="domain" description="SLH" evidence="1">
    <location>
        <begin position="161"/>
        <end position="223"/>
    </location>
</feature>
<dbReference type="InterPro" id="IPR017853">
    <property type="entry name" value="GH"/>
</dbReference>
<proteinExistence type="predicted"/>
<dbReference type="InterPro" id="IPR011583">
    <property type="entry name" value="Chitinase_II/V-like_cat"/>
</dbReference>
<evidence type="ECO:0000313" key="3">
    <source>
        <dbReference type="EMBL" id="SIR02980.1"/>
    </source>
</evidence>
<evidence type="ECO:0000313" key="4">
    <source>
        <dbReference type="Proteomes" id="UP000186666"/>
    </source>
</evidence>
<keyword evidence="4" id="KW-1185">Reference proteome</keyword>
<sequence length="539" mass="60207">MKQNGLHKVIFKISTLMLLMISILVTSIPSTFAANASNKLPFDDITNSYAQKEIVRLAGLNILIGTGPRTFSPKKPVTRAEFITMIDRLLKLEPVDNAISSFTDVGKNDWYYGWIQAGLNLGIVDGVRPGIFEPQIQISRQEVAALIVRATKMKAGSTSSSLPFVDSNKIASWAIPYVYTIYKNSIMSGEGNKFRPNDAMTREETAVVLSRILDTPFGVKVSKGQQTSVIQMGWQYDSTTTQFINQVKSSNINTLVPRWFYLENNGVVSDNSNKELMTYASQHNKKIWAMLGNRSNSELTHTILSSSITRNKVIQQLTRYVQQYKLAGINVDFEDVDPVDRDNLTAFISTLSNELHKIGAVLSIDVSPDLGTDWTDGFDYEKLGKSADYVVLMSYDEHWSTSPKAGSVSSLPWVEKALNKLILSVPSKKVIMALPFYTRDWSDTPKGIVSEELSLLRQNQRISAMNAKLSWNDTTAQYIATYSKLGIKHSIWAEDSRSLSIKAHMAANKGIAGYGYWYMGAESLDIWAAIRNVVKYSAY</sequence>
<dbReference type="Pfam" id="PF00395">
    <property type="entry name" value="SLH"/>
    <property type="match status" value="3"/>
</dbReference>
<dbReference type="SMART" id="SM00636">
    <property type="entry name" value="Glyco_18"/>
    <property type="match status" value="1"/>
</dbReference>
<dbReference type="InterPro" id="IPR001119">
    <property type="entry name" value="SLH_dom"/>
</dbReference>
<reference evidence="3 4" key="1">
    <citation type="submission" date="2017-01" db="EMBL/GenBank/DDBJ databases">
        <authorList>
            <person name="Varghese N."/>
            <person name="Submissions S."/>
        </authorList>
    </citation>
    <scope>NUCLEOTIDE SEQUENCE [LARGE SCALE GENOMIC DNA]</scope>
    <source>
        <strain evidence="3 4">ATCC 23464</strain>
    </source>
</reference>
<dbReference type="Gene3D" id="3.20.20.80">
    <property type="entry name" value="Glycosidases"/>
    <property type="match status" value="1"/>
</dbReference>
<dbReference type="InterPro" id="IPR029070">
    <property type="entry name" value="Chitinase_insertion_sf"/>
</dbReference>
<dbReference type="PROSITE" id="PS51272">
    <property type="entry name" value="SLH"/>
    <property type="match status" value="3"/>
</dbReference>
<name>A0ABY1JZ72_9BACL</name>
<protein>
    <submittedName>
        <fullName evidence="3">Spore germination protein YaaH</fullName>
    </submittedName>
</protein>
<feature type="domain" description="SLH" evidence="1">
    <location>
        <begin position="101"/>
        <end position="160"/>
    </location>
</feature>
<evidence type="ECO:0000259" key="1">
    <source>
        <dbReference type="PROSITE" id="PS51272"/>
    </source>
</evidence>
<dbReference type="InterPro" id="IPR001223">
    <property type="entry name" value="Glyco_hydro18_cat"/>
</dbReference>
<organism evidence="3 4">
    <name type="scientific">Paenibacillus macquariensis</name>
    <dbReference type="NCBI Taxonomy" id="948756"/>
    <lineage>
        <taxon>Bacteria</taxon>
        <taxon>Bacillati</taxon>
        <taxon>Bacillota</taxon>
        <taxon>Bacilli</taxon>
        <taxon>Bacillales</taxon>
        <taxon>Paenibacillaceae</taxon>
        <taxon>Paenibacillus</taxon>
    </lineage>
</organism>
<dbReference type="PANTHER" id="PTHR46066:SF2">
    <property type="entry name" value="CHITINASE DOMAIN-CONTAINING PROTEIN 1"/>
    <property type="match status" value="1"/>
</dbReference>
<gene>
    <name evidence="3" type="ORF">SAMN05421578_10662</name>
</gene>
<accession>A0ABY1JZ72</accession>
<dbReference type="Pfam" id="PF00704">
    <property type="entry name" value="Glyco_hydro_18"/>
    <property type="match status" value="1"/>
</dbReference>
<dbReference type="Gene3D" id="3.10.50.10">
    <property type="match status" value="1"/>
</dbReference>
<dbReference type="SUPFAM" id="SSF51445">
    <property type="entry name" value="(Trans)glycosidases"/>
    <property type="match status" value="1"/>
</dbReference>